<dbReference type="EMBL" id="LAZR01018336">
    <property type="protein sequence ID" value="KKL96796.1"/>
    <property type="molecule type" value="Genomic_DNA"/>
</dbReference>
<proteinExistence type="predicted"/>
<organism evidence="1">
    <name type="scientific">marine sediment metagenome</name>
    <dbReference type="NCBI Taxonomy" id="412755"/>
    <lineage>
        <taxon>unclassified sequences</taxon>
        <taxon>metagenomes</taxon>
        <taxon>ecological metagenomes</taxon>
    </lineage>
</organism>
<dbReference type="AlphaFoldDB" id="A0A0F9H1H3"/>
<comment type="caution">
    <text evidence="1">The sequence shown here is derived from an EMBL/GenBank/DDBJ whole genome shotgun (WGS) entry which is preliminary data.</text>
</comment>
<protein>
    <submittedName>
        <fullName evidence="1">Uncharacterized protein</fullName>
    </submittedName>
</protein>
<dbReference type="SUPFAM" id="SSF82185">
    <property type="entry name" value="Histone H3 K4-specific methyltransferase SET7/9 N-terminal domain"/>
    <property type="match status" value="1"/>
</dbReference>
<name>A0A0F9H1H3_9ZZZZ</name>
<reference evidence="1" key="1">
    <citation type="journal article" date="2015" name="Nature">
        <title>Complex archaea that bridge the gap between prokaryotes and eukaryotes.</title>
        <authorList>
            <person name="Spang A."/>
            <person name="Saw J.H."/>
            <person name="Jorgensen S.L."/>
            <person name="Zaremba-Niedzwiedzka K."/>
            <person name="Martijn J."/>
            <person name="Lind A.E."/>
            <person name="van Eijk R."/>
            <person name="Schleper C."/>
            <person name="Guy L."/>
            <person name="Ettema T.J."/>
        </authorList>
    </citation>
    <scope>NUCLEOTIDE SEQUENCE</scope>
</reference>
<sequence>MNWKAIKHIYRHVLIWNNKIEYLGEDRYKLFSFYRTGEKLWETEHQNGKPHGKYIRWNVSGQKLWEAEYQNGKWRK</sequence>
<accession>A0A0F9H1H3</accession>
<evidence type="ECO:0000313" key="1">
    <source>
        <dbReference type="EMBL" id="KKL96796.1"/>
    </source>
</evidence>
<dbReference type="Gene3D" id="2.20.110.10">
    <property type="entry name" value="Histone H3 K4-specific methyltransferase SET7/9 N-terminal domain"/>
    <property type="match status" value="1"/>
</dbReference>
<gene>
    <name evidence="1" type="ORF">LCGC14_1840900</name>
</gene>